<sequence length="318" mass="33902">MNRVLVTGAAGFIGSALCSGLMANHWEVNAAIRRFLCAVPQATRHIAIADINAHTDWQAALTAVDVVVHLAARVHVLDDKAADPLAAFRQINVGGTLNLARQAARAGVKRFVFISSIKVNGENTLPGQAFTADAMPAPADAYGLSKWEAEDGLRQLALDTGMEVVVIRPPLVYGPGVKANFRALLGFLHRGIPLPLARIVNKRSLIALDNLVDVIILCMTHPAAANQTFLVSDGEDIATPELLRRLAAALGKPARLLPVPVVVLNTLLFCLGKRGVAARLCGNLQVDISKTCARLAWVPKVSLNEALAETAQSYLTAR</sequence>
<evidence type="ECO:0000313" key="5">
    <source>
        <dbReference type="Proteomes" id="UP000197019"/>
    </source>
</evidence>
<comment type="similarity">
    <text evidence="2">Belongs to the NAD(P)-dependent epimerase/dehydratase family.</text>
</comment>
<dbReference type="EMBL" id="CP022129">
    <property type="protein sequence ID" value="ASF45832.1"/>
    <property type="molecule type" value="Genomic_DNA"/>
</dbReference>
<evidence type="ECO:0000313" key="4">
    <source>
        <dbReference type="EMBL" id="ASF45832.1"/>
    </source>
</evidence>
<evidence type="ECO:0000259" key="3">
    <source>
        <dbReference type="Pfam" id="PF01370"/>
    </source>
</evidence>
<dbReference type="InterPro" id="IPR036291">
    <property type="entry name" value="NAD(P)-bd_dom_sf"/>
</dbReference>
<keyword evidence="5" id="KW-1185">Reference proteome</keyword>
<feature type="domain" description="NAD-dependent epimerase/dehydratase" evidence="3">
    <location>
        <begin position="4"/>
        <end position="226"/>
    </location>
</feature>
<dbReference type="Pfam" id="PF01370">
    <property type="entry name" value="Epimerase"/>
    <property type="match status" value="1"/>
</dbReference>
<dbReference type="RefSeq" id="WP_088618707.1">
    <property type="nucleotide sequence ID" value="NZ_CP022129.1"/>
</dbReference>
<gene>
    <name evidence="4" type="ORF">CEK71_06950</name>
</gene>
<name>A0A1Z4BX42_9GAMM</name>
<dbReference type="OrthoDB" id="9801056at2"/>
<protein>
    <submittedName>
        <fullName evidence="4">UDP-glucose 4-epimerase</fullName>
    </submittedName>
</protein>
<dbReference type="KEGG" id="mpsy:CEK71_06950"/>
<dbReference type="Gene3D" id="3.40.50.720">
    <property type="entry name" value="NAD(P)-binding Rossmann-like Domain"/>
    <property type="match status" value="1"/>
</dbReference>
<evidence type="ECO:0000256" key="1">
    <source>
        <dbReference type="ARBA" id="ARBA00005125"/>
    </source>
</evidence>
<dbReference type="CDD" id="cd05232">
    <property type="entry name" value="UDP_G4E_4_SDR_e"/>
    <property type="match status" value="1"/>
</dbReference>
<accession>A0A1Z4BX42</accession>
<evidence type="ECO:0000256" key="2">
    <source>
        <dbReference type="ARBA" id="ARBA00007637"/>
    </source>
</evidence>
<reference evidence="4 5" key="1">
    <citation type="submission" date="2017-06" db="EMBL/GenBank/DDBJ databases">
        <title>Genome Sequencing of the methanotroph Methylovulum psychrotolerants str. HV10-M2 isolated from a high-altitude environment.</title>
        <authorList>
            <person name="Mateos-Rivera A."/>
        </authorList>
    </citation>
    <scope>NUCLEOTIDE SEQUENCE [LARGE SCALE GENOMIC DNA]</scope>
    <source>
        <strain evidence="4 5">HV10_M2</strain>
    </source>
</reference>
<dbReference type="InterPro" id="IPR001509">
    <property type="entry name" value="Epimerase_deHydtase"/>
</dbReference>
<dbReference type="PANTHER" id="PTHR43000">
    <property type="entry name" value="DTDP-D-GLUCOSE 4,6-DEHYDRATASE-RELATED"/>
    <property type="match status" value="1"/>
</dbReference>
<organism evidence="4 5">
    <name type="scientific">Methylovulum psychrotolerans</name>
    <dbReference type="NCBI Taxonomy" id="1704499"/>
    <lineage>
        <taxon>Bacteria</taxon>
        <taxon>Pseudomonadati</taxon>
        <taxon>Pseudomonadota</taxon>
        <taxon>Gammaproteobacteria</taxon>
        <taxon>Methylococcales</taxon>
        <taxon>Methylococcaceae</taxon>
        <taxon>Methylovulum</taxon>
    </lineage>
</organism>
<comment type="pathway">
    <text evidence="1">Bacterial outer membrane biogenesis; LPS O-antigen biosynthesis.</text>
</comment>
<dbReference type="AlphaFoldDB" id="A0A1Z4BX42"/>
<dbReference type="SUPFAM" id="SSF51735">
    <property type="entry name" value="NAD(P)-binding Rossmann-fold domains"/>
    <property type="match status" value="1"/>
</dbReference>
<proteinExistence type="inferred from homology"/>
<dbReference type="Proteomes" id="UP000197019">
    <property type="component" value="Chromosome"/>
</dbReference>